<dbReference type="PANTHER" id="PTHR16128">
    <property type="entry name" value="FAD/NAD(P)-BINDING OXIDOREDUCTASE FAMILY PROTEIN"/>
    <property type="match status" value="1"/>
</dbReference>
<dbReference type="Gene3D" id="3.90.660.10">
    <property type="match status" value="1"/>
</dbReference>
<accession>A0ABQ5V5I6</accession>
<organism evidence="2 3">
    <name type="scientific">Algimonas ampicilliniresistens</name>
    <dbReference type="NCBI Taxonomy" id="1298735"/>
    <lineage>
        <taxon>Bacteria</taxon>
        <taxon>Pseudomonadati</taxon>
        <taxon>Pseudomonadota</taxon>
        <taxon>Alphaproteobacteria</taxon>
        <taxon>Maricaulales</taxon>
        <taxon>Robiginitomaculaceae</taxon>
        <taxon>Algimonas</taxon>
    </lineage>
</organism>
<protein>
    <submittedName>
        <fullName evidence="2">FAD-dependent oxidoreductase</fullName>
    </submittedName>
</protein>
<feature type="domain" description="Amine oxidase" evidence="1">
    <location>
        <begin position="94"/>
        <end position="320"/>
    </location>
</feature>
<dbReference type="Pfam" id="PF01593">
    <property type="entry name" value="Amino_oxidase"/>
    <property type="match status" value="1"/>
</dbReference>
<evidence type="ECO:0000313" key="2">
    <source>
        <dbReference type="EMBL" id="GLQ22803.1"/>
    </source>
</evidence>
<dbReference type="PANTHER" id="PTHR16128:SF5">
    <property type="entry name" value="FAD_NAD(P)-BINDING OXIDOREDUCTASE FAMILY PROTEIN"/>
    <property type="match status" value="1"/>
</dbReference>
<gene>
    <name evidence="2" type="ORF">GCM10007853_06770</name>
</gene>
<dbReference type="InterPro" id="IPR002937">
    <property type="entry name" value="Amino_oxidase"/>
</dbReference>
<dbReference type="Pfam" id="PF13450">
    <property type="entry name" value="NAD_binding_8"/>
    <property type="match status" value="1"/>
</dbReference>
<dbReference type="Proteomes" id="UP001161391">
    <property type="component" value="Unassembled WGS sequence"/>
</dbReference>
<name>A0ABQ5V5I6_9PROT</name>
<evidence type="ECO:0000313" key="3">
    <source>
        <dbReference type="Proteomes" id="UP001161391"/>
    </source>
</evidence>
<dbReference type="SUPFAM" id="SSF51905">
    <property type="entry name" value="FAD/NAD(P)-binding domain"/>
    <property type="match status" value="1"/>
</dbReference>
<sequence>MKIAIIGAGMAGLTAARRLSDKHEVELFDKSRGVGGRMSTRYAGDYEFDHGAQYFTITDPEFQFLIDAIADNGCATRWDSRGLYLRDGELTKDTGRPRWVGSPRMNVIAKALAQGLQINLGRRVSSISGSAGNLSLAFEEGGSEGPFDRVICTAPAPQAAAMLPPNSLLQSVLADVHMHACFALMVGWAEPFDPGWDSLRVTDLPISWLALNASKPGRNPAVPTLVVHAAPAWSDNHADADRDWVQSIMLGAASVLCDRKLDQAPHIALHRWLYAYSNAGVGQDCLIDPDRGVVLAGDWCVGGRVEGAFVSGRAAANHILASD</sequence>
<dbReference type="InterPro" id="IPR036188">
    <property type="entry name" value="FAD/NAD-bd_sf"/>
</dbReference>
<reference evidence="2" key="2">
    <citation type="submission" date="2023-01" db="EMBL/GenBank/DDBJ databases">
        <title>Draft genome sequence of Algimonas ampicilliniresistens strain NBRC 108219.</title>
        <authorList>
            <person name="Sun Q."/>
            <person name="Mori K."/>
        </authorList>
    </citation>
    <scope>NUCLEOTIDE SEQUENCE</scope>
    <source>
        <strain evidence="2">NBRC 108219</strain>
    </source>
</reference>
<keyword evidence="3" id="KW-1185">Reference proteome</keyword>
<evidence type="ECO:0000259" key="1">
    <source>
        <dbReference type="Pfam" id="PF01593"/>
    </source>
</evidence>
<dbReference type="EMBL" id="BSNK01000001">
    <property type="protein sequence ID" value="GLQ22803.1"/>
    <property type="molecule type" value="Genomic_DNA"/>
</dbReference>
<comment type="caution">
    <text evidence="2">The sequence shown here is derived from an EMBL/GenBank/DDBJ whole genome shotgun (WGS) entry which is preliminary data.</text>
</comment>
<dbReference type="RefSeq" id="WP_284387553.1">
    <property type="nucleotide sequence ID" value="NZ_BSNK01000001.1"/>
</dbReference>
<dbReference type="Gene3D" id="3.50.50.60">
    <property type="entry name" value="FAD/NAD(P)-binding domain"/>
    <property type="match status" value="1"/>
</dbReference>
<reference evidence="2" key="1">
    <citation type="journal article" date="2014" name="Int. J. Syst. Evol. Microbiol.">
        <title>Complete genome of a new Firmicutes species belonging to the dominant human colonic microbiota ('Ruminococcus bicirculans') reveals two chromosomes and a selective capacity to utilize plant glucans.</title>
        <authorList>
            <consortium name="NISC Comparative Sequencing Program"/>
            <person name="Wegmann U."/>
            <person name="Louis P."/>
            <person name="Goesmann A."/>
            <person name="Henrissat B."/>
            <person name="Duncan S.H."/>
            <person name="Flint H.J."/>
        </authorList>
    </citation>
    <scope>NUCLEOTIDE SEQUENCE</scope>
    <source>
        <strain evidence="2">NBRC 108219</strain>
    </source>
</reference>
<proteinExistence type="predicted"/>